<protein>
    <recommendedName>
        <fullName evidence="5">BRCT domain-containing protein</fullName>
    </recommendedName>
</protein>
<dbReference type="InterPro" id="IPR036420">
    <property type="entry name" value="BRCT_dom_sf"/>
</dbReference>
<dbReference type="EMBL" id="JAHRHJ020000001">
    <property type="protein sequence ID" value="KAH9329209.1"/>
    <property type="molecule type" value="Genomic_DNA"/>
</dbReference>
<gene>
    <name evidence="6" type="ORF">KI387_001317</name>
</gene>
<feature type="compositionally biased region" description="Basic and acidic residues" evidence="4">
    <location>
        <begin position="407"/>
        <end position="441"/>
    </location>
</feature>
<feature type="compositionally biased region" description="Polar residues" evidence="4">
    <location>
        <begin position="1262"/>
        <end position="1281"/>
    </location>
</feature>
<feature type="compositionally biased region" description="Basic and acidic residues" evidence="4">
    <location>
        <begin position="896"/>
        <end position="941"/>
    </location>
</feature>
<dbReference type="PANTHER" id="PTHR23196">
    <property type="entry name" value="PAX TRANSCRIPTION ACTIVATION DOMAIN INTERACTING PROTEIN"/>
    <property type="match status" value="1"/>
</dbReference>
<dbReference type="Pfam" id="PF16589">
    <property type="entry name" value="BRCT_2"/>
    <property type="match status" value="1"/>
</dbReference>
<feature type="compositionally biased region" description="Polar residues" evidence="4">
    <location>
        <begin position="1080"/>
        <end position="1091"/>
    </location>
</feature>
<keyword evidence="2" id="KW-0227">DNA damage</keyword>
<dbReference type="SUPFAM" id="SSF52113">
    <property type="entry name" value="BRCT domain"/>
    <property type="match status" value="1"/>
</dbReference>
<dbReference type="OMA" id="CGQASYF"/>
<reference evidence="6 7" key="1">
    <citation type="journal article" date="2021" name="Nat. Plants">
        <title>The Taxus genome provides insights into paclitaxel biosynthesis.</title>
        <authorList>
            <person name="Xiong X."/>
            <person name="Gou J."/>
            <person name="Liao Q."/>
            <person name="Li Y."/>
            <person name="Zhou Q."/>
            <person name="Bi G."/>
            <person name="Li C."/>
            <person name="Du R."/>
            <person name="Wang X."/>
            <person name="Sun T."/>
            <person name="Guo L."/>
            <person name="Liang H."/>
            <person name="Lu P."/>
            <person name="Wu Y."/>
            <person name="Zhang Z."/>
            <person name="Ro D.K."/>
            <person name="Shang Y."/>
            <person name="Huang S."/>
            <person name="Yan J."/>
        </authorList>
    </citation>
    <scope>NUCLEOTIDE SEQUENCE [LARGE SCALE GENOMIC DNA]</scope>
    <source>
        <strain evidence="6">Ta-2019</strain>
    </source>
</reference>
<accession>A0AA38LMF5</accession>
<dbReference type="PROSITE" id="PS50172">
    <property type="entry name" value="BRCT"/>
    <property type="match status" value="1"/>
</dbReference>
<dbReference type="Gene3D" id="3.40.50.10190">
    <property type="entry name" value="BRCT domain"/>
    <property type="match status" value="2"/>
</dbReference>
<dbReference type="GO" id="GO:0006974">
    <property type="term" value="P:DNA damage response"/>
    <property type="evidence" value="ECO:0007669"/>
    <property type="project" value="UniProtKB-KW"/>
</dbReference>
<comment type="caution">
    <text evidence="6">The sequence shown here is derived from an EMBL/GenBank/DDBJ whole genome shotgun (WGS) entry which is preliminary data.</text>
</comment>
<feature type="region of interest" description="Disordered" evidence="4">
    <location>
        <begin position="140"/>
        <end position="169"/>
    </location>
</feature>
<sequence length="1564" mass="172546">MKDKTGSGSQIKNSTPYYDCEHEIFESPLKGENLEEYDDEDTLPFEDTVLLENTVPLENTVVLENGVTLETQLETQLVGDDKNQEERSLLPRKSDRDIDAEDTVCVDDLQGDTEAKTQLYFELDNAISNIRNEAHLHIVADSDNEDGGETEILSEGDDGSDCRSSPQRVDGLKNNQFLVEAVPYPNNCHAKEIPQTQSYNTEKGSSFNTVDSHRELQQKSVVDSDASTEDESDLGSFPSKSSQSKKQPDDRRVLLEDSDPAKKNDSHKPTSCLLSDGFNNPEAIQSVSASSQVRMPPTSAEITRGNSPNLSSDSVSRCRNIASVRAASLRASGLRASEMLSKRMEITGVQGAKSESCGKYDSAALLIAAMSDTVQAMKNNPVLPSDPKSKTESLTARRLFPDIESMEIDKMKARDGSELDDKPRAKNGSEKDDAPRAMCGNKDEQMAMVGNKEDDKPITIVVNKEDGGSSEQFKNEKDDILRKQASDSVNLKQLESIGLQKLGNGKKTQPYAVSAGLSYLDSQEPGEQSQADALNMVDKFVWLNTTGYSQDQEPQKLAAMTFSGPPSASGPQHLAQFVESKGPNENIGVFDWVDGDNDEAEGQFFSKNNQGVLASKNKGGKVKPESKQLGRRSYKRKNGSPVLHKETEKIGMDKSKILLQGLQKVAGSGASKSILKEASDLSHGRQSQVKVVKDQQANVTISNRTSKSQFSVDTLRFSERLRQGKEQTHDRKKTDASDKKNSIVENLPLNSGEASDQQAREKSTCNDSLDLSNIGNDTQMAAEAMQIMHSEAFPNQVTEEKTCIVAKRDRTKLGESRKRNSRVSGAGIHKVPENHTSRKRALTDTIHGSSENCAKQRKTTRSYVASVEIGRRVHWAEDGEKLQEDEGRKPGKPRKSKQDEKKKLESKTDPTDSEVGKENEDMVKESMKVPIRKDSNMEETVKPAGEVQSAGANGRVGCFTRQASKLNQGQLRETETSCKSSGADEKGDILEDSAKVIKRKRKLATENLTKSARVQSVGEAKEEMQPNVGTPVIHSTRRINRKNVENHKPETRSDSKTPTTEEENKDVSKNAAKITRNKRNQANVEDTSYEQNNSMITWLPKSKPTIEVKSTGADAEVTMLRAGKVAVTPSPQVKNLLQVENLKLDKQTVSTGPENHDESRNMSPDLMKAVRRKRSKTNREKNKWSKYISAAEGSHADTADRDMQQKVAETALRITRQSMRNSGPESGSVSSALTAVDGDKYDLINMVPESGAHGQKSRRKNTTQTTPSGSKLANNGTLVSSNKDEVHLNDTSVDVRSPFTYEPPENVNFKSPITIARGRKATQSSWKEPLKKGTPNSTLKRELGRLVTPESGQSPILKDSVRKRREPGSIHVLFSHSLDDDLAKQQKKILTKLGGQPTASAEDCTHFVTDKFVRTRNMLEAMAAGKLVVTHLWLQNCGQASYFIDEKKYILRDEKKEKEIGFSMPASLASAQQKPLLQGKRVFVTPSTKPEQESIISMVKAADGQVLNTLKGALSKKEENMESIIIISCEEDYGVCIPLLEKGARIYSPEFLLNGIVLQRLDFS</sequence>
<feature type="region of interest" description="Disordered" evidence="4">
    <location>
        <begin position="613"/>
        <end position="641"/>
    </location>
</feature>
<feature type="region of interest" description="Disordered" evidence="4">
    <location>
        <begin position="1248"/>
        <end position="1282"/>
    </location>
</feature>
<dbReference type="CDD" id="cd18432">
    <property type="entry name" value="BRCT_PAXIP1_rpt6_like"/>
    <property type="match status" value="1"/>
</dbReference>
<feature type="region of interest" description="Disordered" evidence="4">
    <location>
        <begin position="967"/>
        <end position="986"/>
    </location>
</feature>
<feature type="compositionally biased region" description="Basic residues" evidence="4">
    <location>
        <begin position="629"/>
        <end position="638"/>
    </location>
</feature>
<feature type="compositionally biased region" description="Polar residues" evidence="4">
    <location>
        <begin position="748"/>
        <end position="757"/>
    </location>
</feature>
<evidence type="ECO:0000259" key="5">
    <source>
        <dbReference type="PROSITE" id="PS50172"/>
    </source>
</evidence>
<feature type="compositionally biased region" description="Basic and acidic residues" evidence="4">
    <location>
        <begin position="246"/>
        <end position="268"/>
    </location>
</feature>
<dbReference type="InterPro" id="IPR001357">
    <property type="entry name" value="BRCT_dom"/>
</dbReference>
<feature type="region of interest" description="Disordered" evidence="4">
    <location>
        <begin position="1318"/>
        <end position="1337"/>
    </location>
</feature>
<evidence type="ECO:0000256" key="4">
    <source>
        <dbReference type="SAM" id="MobiDB-lite"/>
    </source>
</evidence>
<evidence type="ECO:0000313" key="7">
    <source>
        <dbReference type="Proteomes" id="UP000824469"/>
    </source>
</evidence>
<feature type="region of interest" description="Disordered" evidence="4">
    <location>
        <begin position="188"/>
        <end position="314"/>
    </location>
</feature>
<proteinExistence type="predicted"/>
<dbReference type="Proteomes" id="UP000824469">
    <property type="component" value="Unassembled WGS sequence"/>
</dbReference>
<name>A0AA38LMF5_TAXCH</name>
<dbReference type="InterPro" id="IPR051579">
    <property type="entry name" value="DDR_Transcriptional_Reg"/>
</dbReference>
<evidence type="ECO:0000256" key="3">
    <source>
        <dbReference type="ARBA" id="ARBA00023242"/>
    </source>
</evidence>
<feature type="domain" description="BRCT" evidence="5">
    <location>
        <begin position="1387"/>
        <end position="1451"/>
    </location>
</feature>
<feature type="compositionally biased region" description="Basic and acidic residues" evidence="4">
    <location>
        <begin position="716"/>
        <end position="742"/>
    </location>
</feature>
<feature type="region of interest" description="Disordered" evidence="4">
    <location>
        <begin position="405"/>
        <end position="441"/>
    </location>
</feature>
<feature type="region of interest" description="Disordered" evidence="4">
    <location>
        <begin position="716"/>
        <end position="769"/>
    </location>
</feature>
<feature type="compositionally biased region" description="Polar residues" evidence="4">
    <location>
        <begin position="282"/>
        <end position="293"/>
    </location>
</feature>
<feature type="compositionally biased region" description="Basic and acidic residues" evidence="4">
    <location>
        <begin position="878"/>
        <end position="889"/>
    </location>
</feature>
<dbReference type="Pfam" id="PF16770">
    <property type="entry name" value="RTT107_BRCT_5"/>
    <property type="match status" value="1"/>
</dbReference>
<keyword evidence="7" id="KW-1185">Reference proteome</keyword>
<feature type="compositionally biased region" description="Polar residues" evidence="4">
    <location>
        <begin position="194"/>
        <end position="210"/>
    </location>
</feature>
<keyword evidence="3" id="KW-0539">Nucleus</keyword>
<feature type="compositionally biased region" description="Polar residues" evidence="4">
    <location>
        <begin position="300"/>
        <end position="314"/>
    </location>
</feature>
<feature type="region of interest" description="Disordered" evidence="4">
    <location>
        <begin position="878"/>
        <end position="951"/>
    </location>
</feature>
<feature type="compositionally biased region" description="Basic and acidic residues" evidence="4">
    <location>
        <begin position="1042"/>
        <end position="1055"/>
    </location>
</feature>
<dbReference type="GO" id="GO:0005634">
    <property type="term" value="C:nucleus"/>
    <property type="evidence" value="ECO:0007669"/>
    <property type="project" value="UniProtKB-SubCell"/>
</dbReference>
<evidence type="ECO:0000256" key="1">
    <source>
        <dbReference type="ARBA" id="ARBA00004123"/>
    </source>
</evidence>
<evidence type="ECO:0000313" key="6">
    <source>
        <dbReference type="EMBL" id="KAH9329209.1"/>
    </source>
</evidence>
<dbReference type="SMART" id="SM00292">
    <property type="entry name" value="BRCT"/>
    <property type="match status" value="2"/>
</dbReference>
<organism evidence="6 7">
    <name type="scientific">Taxus chinensis</name>
    <name type="common">Chinese yew</name>
    <name type="synonym">Taxus wallichiana var. chinensis</name>
    <dbReference type="NCBI Taxonomy" id="29808"/>
    <lineage>
        <taxon>Eukaryota</taxon>
        <taxon>Viridiplantae</taxon>
        <taxon>Streptophyta</taxon>
        <taxon>Embryophyta</taxon>
        <taxon>Tracheophyta</taxon>
        <taxon>Spermatophyta</taxon>
        <taxon>Pinopsida</taxon>
        <taxon>Pinidae</taxon>
        <taxon>Conifers II</taxon>
        <taxon>Cupressales</taxon>
        <taxon>Taxaceae</taxon>
        <taxon>Taxus</taxon>
    </lineage>
</organism>
<feature type="compositionally biased region" description="Basic and acidic residues" evidence="4">
    <location>
        <begin position="972"/>
        <end position="986"/>
    </location>
</feature>
<dbReference type="PANTHER" id="PTHR23196:SF1">
    <property type="entry name" value="PAX-INTERACTING PROTEIN 1"/>
    <property type="match status" value="1"/>
</dbReference>
<feature type="region of interest" description="Disordered" evidence="4">
    <location>
        <begin position="810"/>
        <end position="862"/>
    </location>
</feature>
<comment type="subcellular location">
    <subcellularLocation>
        <location evidence="1">Nucleus</location>
    </subcellularLocation>
</comment>
<dbReference type="CDD" id="cd17744">
    <property type="entry name" value="BRCT_MDC1_rpt1"/>
    <property type="match status" value="1"/>
</dbReference>
<feature type="region of interest" description="Disordered" evidence="4">
    <location>
        <begin position="1010"/>
        <end position="1091"/>
    </location>
</feature>
<feature type="compositionally biased region" description="Acidic residues" evidence="4">
    <location>
        <begin position="142"/>
        <end position="159"/>
    </location>
</feature>
<evidence type="ECO:0000256" key="2">
    <source>
        <dbReference type="ARBA" id="ARBA00022763"/>
    </source>
</evidence>
<feature type="non-terminal residue" evidence="6">
    <location>
        <position position="1564"/>
    </location>
</feature>